<reference evidence="1 2" key="1">
    <citation type="journal article" date="2015" name="Nature">
        <title>rRNA introns, odd ribosomes, and small enigmatic genomes across a large radiation of phyla.</title>
        <authorList>
            <person name="Brown C.T."/>
            <person name="Hug L.A."/>
            <person name="Thomas B.C."/>
            <person name="Sharon I."/>
            <person name="Castelle C.J."/>
            <person name="Singh A."/>
            <person name="Wilkins M.J."/>
            <person name="Williams K.H."/>
            <person name="Banfield J.F."/>
        </authorList>
    </citation>
    <scope>NUCLEOTIDE SEQUENCE [LARGE SCALE GENOMIC DNA]</scope>
</reference>
<organism evidence="1 2">
    <name type="scientific">Candidatus Giovannonibacteria bacterium GW2011_GWA2_53_7</name>
    <dbReference type="NCBI Taxonomy" id="1618650"/>
    <lineage>
        <taxon>Bacteria</taxon>
        <taxon>Candidatus Giovannoniibacteriota</taxon>
    </lineage>
</organism>
<feature type="non-terminal residue" evidence="1">
    <location>
        <position position="1"/>
    </location>
</feature>
<comment type="caution">
    <text evidence="1">The sequence shown here is derived from an EMBL/GenBank/DDBJ whole genome shotgun (WGS) entry which is preliminary data.</text>
</comment>
<sequence>VVSLEAIFLSTFVLISQNRDTRRSDLRDQRDFEVDTQAEKEIKEIISRLDRIEQRLNRR</sequence>
<name>A0A0G1XVS7_9BACT</name>
<dbReference type="PATRIC" id="fig|1618650.3.peg.440"/>
<protein>
    <recommendedName>
        <fullName evidence="3">DUF1003 domain-containing protein</fullName>
    </recommendedName>
</protein>
<evidence type="ECO:0000313" key="2">
    <source>
        <dbReference type="Proteomes" id="UP000034290"/>
    </source>
</evidence>
<accession>A0A0G1XVS7</accession>
<dbReference type="EMBL" id="LCRM01000045">
    <property type="protein sequence ID" value="KKW35303.1"/>
    <property type="molecule type" value="Genomic_DNA"/>
</dbReference>
<gene>
    <name evidence="1" type="ORF">UY81_C0045G0001</name>
</gene>
<dbReference type="Proteomes" id="UP000034290">
    <property type="component" value="Unassembled WGS sequence"/>
</dbReference>
<evidence type="ECO:0008006" key="3">
    <source>
        <dbReference type="Google" id="ProtNLM"/>
    </source>
</evidence>
<evidence type="ECO:0000313" key="1">
    <source>
        <dbReference type="EMBL" id="KKW35303.1"/>
    </source>
</evidence>
<proteinExistence type="predicted"/>
<dbReference type="AlphaFoldDB" id="A0A0G1XVS7"/>
<dbReference type="InterPro" id="IPR010406">
    <property type="entry name" value="DUF1003"/>
</dbReference>
<dbReference type="Pfam" id="PF06210">
    <property type="entry name" value="DUF1003"/>
    <property type="match status" value="1"/>
</dbReference>